<dbReference type="InterPro" id="IPR025368">
    <property type="entry name" value="DUF4272"/>
</dbReference>
<evidence type="ECO:0000313" key="3">
    <source>
        <dbReference type="Proteomes" id="UP000018851"/>
    </source>
</evidence>
<protein>
    <recommendedName>
        <fullName evidence="4">DUF4272 domain-containing protein</fullName>
    </recommendedName>
</protein>
<accession>W0ADC9</accession>
<dbReference type="RefSeq" id="WP_053000640.1">
    <property type="nucleotide sequence ID" value="NZ_CP006644.1"/>
</dbReference>
<gene>
    <name evidence="2" type="ORF">NX02_14225</name>
</gene>
<dbReference type="AlphaFoldDB" id="W0ADC9"/>
<feature type="region of interest" description="Disordered" evidence="1">
    <location>
        <begin position="140"/>
        <end position="174"/>
    </location>
</feature>
<organism evidence="2 3">
    <name type="scientific">Sphingomonas sanxanigenens DSM 19645 = NX02</name>
    <dbReference type="NCBI Taxonomy" id="1123269"/>
    <lineage>
        <taxon>Bacteria</taxon>
        <taxon>Pseudomonadati</taxon>
        <taxon>Pseudomonadota</taxon>
        <taxon>Alphaproteobacteria</taxon>
        <taxon>Sphingomonadales</taxon>
        <taxon>Sphingomonadaceae</taxon>
        <taxon>Sphingomonas</taxon>
    </lineage>
</organism>
<dbReference type="OrthoDB" id="4399984at2"/>
<evidence type="ECO:0000256" key="1">
    <source>
        <dbReference type="SAM" id="MobiDB-lite"/>
    </source>
</evidence>
<sequence>MGLFKSLFGNASPNQDSSTSHTDLALAERLPAGPINAYATVADAPPPDFPHRPFGMRDRSDPELLPHLQGFGGYVFNPAQRQPRQSEWALLNHALRTQRHFSFEIDVTAVPALAGWARRTNAILFLADGTVRDPDLRTLFDPAGGDEDGRLPYPADAEARRQRSRASAKAQFGLRSPDSLPPVIGAGEVVFRPAAEVAARASALMAVAVRAEGQNEGDPLPPALILGRIPLAESALSPGERAFLFDDAPEGQAVANALWRYEALTALLWALGEIDALPALSGICDVPHVAGLMVQRGAALATDAKLRDPAEILDALDLTFRLHWSLVDARQKETDIPGLVPGVIAERHHAFNWLVRYHDAAWDDVQTPT</sequence>
<dbReference type="HOGENOM" id="CLU_058037_0_0_5"/>
<dbReference type="eggNOG" id="ENOG502ZC6N">
    <property type="taxonomic scope" value="Bacteria"/>
</dbReference>
<proteinExistence type="predicted"/>
<evidence type="ECO:0008006" key="4">
    <source>
        <dbReference type="Google" id="ProtNLM"/>
    </source>
</evidence>
<dbReference type="KEGG" id="ssan:NX02_14225"/>
<dbReference type="PATRIC" id="fig|1123269.5.peg.2772"/>
<keyword evidence="3" id="KW-1185">Reference proteome</keyword>
<name>W0ADC9_9SPHN</name>
<dbReference type="STRING" id="1123269.NX02_14225"/>
<dbReference type="Pfam" id="PF14094">
    <property type="entry name" value="DUF4272"/>
    <property type="match status" value="1"/>
</dbReference>
<feature type="compositionally biased region" description="Polar residues" evidence="1">
    <location>
        <begin position="9"/>
        <end position="22"/>
    </location>
</feature>
<dbReference type="EMBL" id="CP006644">
    <property type="protein sequence ID" value="AHE54532.1"/>
    <property type="molecule type" value="Genomic_DNA"/>
</dbReference>
<evidence type="ECO:0000313" key="2">
    <source>
        <dbReference type="EMBL" id="AHE54532.1"/>
    </source>
</evidence>
<dbReference type="Proteomes" id="UP000018851">
    <property type="component" value="Chromosome"/>
</dbReference>
<feature type="region of interest" description="Disordered" evidence="1">
    <location>
        <begin position="1"/>
        <end position="22"/>
    </location>
</feature>
<reference evidence="2 3" key="1">
    <citation type="submission" date="2013-07" db="EMBL/GenBank/DDBJ databases">
        <title>Completed genome of Sphingomonas sanxanigenens NX02.</title>
        <authorList>
            <person name="Ma T."/>
            <person name="Huang H."/>
            <person name="Wu M."/>
            <person name="Li X."/>
            <person name="Li G."/>
        </authorList>
    </citation>
    <scope>NUCLEOTIDE SEQUENCE [LARGE SCALE GENOMIC DNA]</scope>
    <source>
        <strain evidence="2 3">NX02</strain>
    </source>
</reference>